<dbReference type="Pfam" id="PF00144">
    <property type="entry name" value="Beta-lactamase"/>
    <property type="match status" value="1"/>
</dbReference>
<dbReference type="InterPro" id="IPR012338">
    <property type="entry name" value="Beta-lactam/transpept-like"/>
</dbReference>
<accession>A0A9X3IVE3</accession>
<name>A0A9X3IVE3_9BACT</name>
<dbReference type="PANTHER" id="PTHR46825:SF9">
    <property type="entry name" value="BETA-LACTAMASE-RELATED DOMAIN-CONTAINING PROTEIN"/>
    <property type="match status" value="1"/>
</dbReference>
<reference evidence="3" key="1">
    <citation type="submission" date="2022-11" db="EMBL/GenBank/DDBJ databases">
        <title>Minimal conservation of predation-associated metabolite biosynthetic gene clusters underscores biosynthetic potential of Myxococcota including descriptions for ten novel species: Archangium lansinium sp. nov., Myxococcus landrumus sp. nov., Nannocystis bai.</title>
        <authorList>
            <person name="Ahearne A."/>
            <person name="Stevens C."/>
            <person name="Phillips K."/>
        </authorList>
    </citation>
    <scope>NUCLEOTIDE SEQUENCE</scope>
    <source>
        <strain evidence="3">Na p29</strain>
    </source>
</reference>
<gene>
    <name evidence="3" type="ORF">OV079_11505</name>
</gene>
<dbReference type="Gene3D" id="3.40.710.10">
    <property type="entry name" value="DD-peptidase/beta-lactamase superfamily"/>
    <property type="match status" value="1"/>
</dbReference>
<dbReference type="InterPro" id="IPR001466">
    <property type="entry name" value="Beta-lactam-related"/>
</dbReference>
<dbReference type="EMBL" id="JAPNKE010000002">
    <property type="protein sequence ID" value="MCY1006177.1"/>
    <property type="molecule type" value="Genomic_DNA"/>
</dbReference>
<protein>
    <submittedName>
        <fullName evidence="3">Serine hydrolase</fullName>
    </submittedName>
</protein>
<proteinExistence type="predicted"/>
<sequence>MQPTDPPPQFRDPERRKKIEAAFPAVEAYLESTVKRDDLVGLAAGIVIDDELAWFRGWGHRDPARELPVERDTVFGVGSISKTFTALAVLKLRHEGRLDLDRPASAYLPELDAIAYPTRDSPRITIRHLLTHTSGLPRMGNFAEYPASPPGRADFLATLDGIGLDRAPGERRVYSNLGVQLLGPLVEDVSGVDHHTYVREQLFAPLGMNHSAWTPEDVPGDRLAVGHERLPGQQPRPRPHWRPGAADAAGGMYSSVEDLARYAVWILDAFPPRDEPDRGPLPRAALREALTMTTVNRFFAESVRDGPARGGVQGDGLGFGVSASCQFEHVVGHNGKTLNYRAVLQMLPTRGVAVILMTNLSSISSTVLPKDANRVFDILAATDALQPRQHSASPALVAAAGELARLMGRWDQTRYETLMSADYRDAYPLETVRQQFDQWHALIGACRAPRALEVEDPRAGTFELTCERGALKIELRVTPWTPAQISSFTIHEAAGLDVNADLQRAAQVTADLVARWDERKFKAAFTPSFSAARLRTNFAEAGELWGECRVGAGRVTGPRGAVFALACERAAPELRITLAADSPAIANWTMRVPGDGPCR</sequence>
<dbReference type="Proteomes" id="UP001150924">
    <property type="component" value="Unassembled WGS sequence"/>
</dbReference>
<dbReference type="SUPFAM" id="SSF56601">
    <property type="entry name" value="beta-lactamase/transpeptidase-like"/>
    <property type="match status" value="1"/>
</dbReference>
<dbReference type="PANTHER" id="PTHR46825">
    <property type="entry name" value="D-ALANYL-D-ALANINE-CARBOXYPEPTIDASE/ENDOPEPTIDASE AMPH"/>
    <property type="match status" value="1"/>
</dbReference>
<dbReference type="AlphaFoldDB" id="A0A9X3IVE3"/>
<evidence type="ECO:0000256" key="1">
    <source>
        <dbReference type="SAM" id="MobiDB-lite"/>
    </source>
</evidence>
<keyword evidence="3" id="KW-0378">Hydrolase</keyword>
<dbReference type="RefSeq" id="WP_267768225.1">
    <property type="nucleotide sequence ID" value="NZ_JAPNKE010000002.1"/>
</dbReference>
<evidence type="ECO:0000313" key="4">
    <source>
        <dbReference type="Proteomes" id="UP001150924"/>
    </source>
</evidence>
<organism evidence="3 4">
    <name type="scientific">Nannocystis pusilla</name>
    <dbReference type="NCBI Taxonomy" id="889268"/>
    <lineage>
        <taxon>Bacteria</taxon>
        <taxon>Pseudomonadati</taxon>
        <taxon>Myxococcota</taxon>
        <taxon>Polyangia</taxon>
        <taxon>Nannocystales</taxon>
        <taxon>Nannocystaceae</taxon>
        <taxon>Nannocystis</taxon>
    </lineage>
</organism>
<dbReference type="GO" id="GO:0016787">
    <property type="term" value="F:hydrolase activity"/>
    <property type="evidence" value="ECO:0007669"/>
    <property type="project" value="UniProtKB-KW"/>
</dbReference>
<evidence type="ECO:0000259" key="2">
    <source>
        <dbReference type="Pfam" id="PF00144"/>
    </source>
</evidence>
<evidence type="ECO:0000313" key="3">
    <source>
        <dbReference type="EMBL" id="MCY1006177.1"/>
    </source>
</evidence>
<feature type="region of interest" description="Disordered" evidence="1">
    <location>
        <begin position="224"/>
        <end position="246"/>
    </location>
</feature>
<keyword evidence="4" id="KW-1185">Reference proteome</keyword>
<feature type="domain" description="Beta-lactamase-related" evidence="2">
    <location>
        <begin position="27"/>
        <end position="361"/>
    </location>
</feature>
<dbReference type="InterPro" id="IPR050491">
    <property type="entry name" value="AmpC-like"/>
</dbReference>
<comment type="caution">
    <text evidence="3">The sequence shown here is derived from an EMBL/GenBank/DDBJ whole genome shotgun (WGS) entry which is preliminary data.</text>
</comment>